<dbReference type="Proteomes" id="UP001234178">
    <property type="component" value="Unassembled WGS sequence"/>
</dbReference>
<gene>
    <name evidence="2" type="ORF">OUZ56_004877</name>
</gene>
<reference evidence="2 3" key="1">
    <citation type="journal article" date="2023" name="Nucleic Acids Res.">
        <title>The hologenome of Daphnia magna reveals possible DNA methylation and microbiome-mediated evolution of the host genome.</title>
        <authorList>
            <person name="Chaturvedi A."/>
            <person name="Li X."/>
            <person name="Dhandapani V."/>
            <person name="Marshall H."/>
            <person name="Kissane S."/>
            <person name="Cuenca-Cambronero M."/>
            <person name="Asole G."/>
            <person name="Calvet F."/>
            <person name="Ruiz-Romero M."/>
            <person name="Marangio P."/>
            <person name="Guigo R."/>
            <person name="Rago D."/>
            <person name="Mirbahai L."/>
            <person name="Eastwood N."/>
            <person name="Colbourne J.K."/>
            <person name="Zhou J."/>
            <person name="Mallon E."/>
            <person name="Orsini L."/>
        </authorList>
    </citation>
    <scope>NUCLEOTIDE SEQUENCE [LARGE SCALE GENOMIC DNA]</scope>
    <source>
        <strain evidence="2">LRV0_1</strain>
    </source>
</reference>
<protein>
    <submittedName>
        <fullName evidence="2">Uncharacterized protein</fullName>
    </submittedName>
</protein>
<name>A0ABQ9YR78_9CRUS</name>
<keyword evidence="3" id="KW-1185">Reference proteome</keyword>
<proteinExistence type="predicted"/>
<evidence type="ECO:0000313" key="3">
    <source>
        <dbReference type="Proteomes" id="UP001234178"/>
    </source>
</evidence>
<evidence type="ECO:0000256" key="1">
    <source>
        <dbReference type="SAM" id="MobiDB-lite"/>
    </source>
</evidence>
<evidence type="ECO:0000313" key="2">
    <source>
        <dbReference type="EMBL" id="KAK4003095.1"/>
    </source>
</evidence>
<comment type="caution">
    <text evidence="2">The sequence shown here is derived from an EMBL/GenBank/DDBJ whole genome shotgun (WGS) entry which is preliminary data.</text>
</comment>
<organism evidence="2 3">
    <name type="scientific">Daphnia magna</name>
    <dbReference type="NCBI Taxonomy" id="35525"/>
    <lineage>
        <taxon>Eukaryota</taxon>
        <taxon>Metazoa</taxon>
        <taxon>Ecdysozoa</taxon>
        <taxon>Arthropoda</taxon>
        <taxon>Crustacea</taxon>
        <taxon>Branchiopoda</taxon>
        <taxon>Diplostraca</taxon>
        <taxon>Cladocera</taxon>
        <taxon>Anomopoda</taxon>
        <taxon>Daphniidae</taxon>
        <taxon>Daphnia</taxon>
    </lineage>
</organism>
<sequence length="74" mass="8375">MSPHKAGLVEYEGENVTLKENVKSTSFKVYRRLETIKYKQSYIIGALGKYKPDRKNTGKKTMGDSCYLTGSQHA</sequence>
<accession>A0ABQ9YR78</accession>
<feature type="region of interest" description="Disordered" evidence="1">
    <location>
        <begin position="54"/>
        <end position="74"/>
    </location>
</feature>
<dbReference type="EMBL" id="JAOYFB010000001">
    <property type="protein sequence ID" value="KAK4003095.1"/>
    <property type="molecule type" value="Genomic_DNA"/>
</dbReference>